<dbReference type="GO" id="GO:0051082">
    <property type="term" value="F:unfolded protein binding"/>
    <property type="evidence" value="ECO:0007669"/>
    <property type="project" value="TreeGrafter"/>
</dbReference>
<reference evidence="14" key="1">
    <citation type="submission" date="2017-09" db="EMBL/GenBank/DDBJ databases">
        <title>Depth-based differentiation of microbial function through sediment-hosted aquifers and enrichment of novel symbionts in the deep terrestrial subsurface.</title>
        <authorList>
            <person name="Probst A.J."/>
            <person name="Ladd B."/>
            <person name="Jarett J.K."/>
            <person name="Geller-Mcgrath D.E."/>
            <person name="Sieber C.M.K."/>
            <person name="Emerson J.B."/>
            <person name="Anantharaman K."/>
            <person name="Thomas B.C."/>
            <person name="Malmstrom R."/>
            <person name="Stieglmeier M."/>
            <person name="Klingl A."/>
            <person name="Woyke T."/>
            <person name="Ryan C.M."/>
            <person name="Banfield J.F."/>
        </authorList>
    </citation>
    <scope>NUCLEOTIDE SEQUENCE [LARGE SCALE GENOMIC DNA]</scope>
</reference>
<comment type="similarity">
    <text evidence="2 10 12">Belongs to the GrpE family.</text>
</comment>
<comment type="subunit">
    <text evidence="3 10">Homodimer.</text>
</comment>
<evidence type="ECO:0000313" key="13">
    <source>
        <dbReference type="EMBL" id="PJA32607.1"/>
    </source>
</evidence>
<keyword evidence="5 10" id="KW-0346">Stress response</keyword>
<dbReference type="GO" id="GO:0051087">
    <property type="term" value="F:protein-folding chaperone binding"/>
    <property type="evidence" value="ECO:0007669"/>
    <property type="project" value="InterPro"/>
</dbReference>
<evidence type="ECO:0000256" key="7">
    <source>
        <dbReference type="ARBA" id="ARBA00053401"/>
    </source>
</evidence>
<protein>
    <recommendedName>
        <fullName evidence="8 10">Protein GrpE</fullName>
    </recommendedName>
    <alternativeName>
        <fullName evidence="9 10">HSP-70 cofactor</fullName>
    </alternativeName>
</protein>
<dbReference type="AlphaFoldDB" id="A0A2M7WRH6"/>
<dbReference type="HAMAP" id="MF_01151">
    <property type="entry name" value="GrpE"/>
    <property type="match status" value="1"/>
</dbReference>
<dbReference type="PROSITE" id="PS01071">
    <property type="entry name" value="GRPE"/>
    <property type="match status" value="1"/>
</dbReference>
<organism evidence="13 14">
    <name type="scientific">Candidatus Zambryskibacteria bacterium CG_4_9_14_3_um_filter_42_15</name>
    <dbReference type="NCBI Taxonomy" id="1975112"/>
    <lineage>
        <taxon>Bacteria</taxon>
        <taxon>Candidatus Zambryskiibacteriota</taxon>
    </lineage>
</organism>
<dbReference type="GO" id="GO:0000774">
    <property type="term" value="F:adenyl-nucleotide exchange factor activity"/>
    <property type="evidence" value="ECO:0007669"/>
    <property type="project" value="InterPro"/>
</dbReference>
<evidence type="ECO:0000256" key="9">
    <source>
        <dbReference type="ARBA" id="ARBA00076414"/>
    </source>
</evidence>
<name>A0A2M7WRH6_9BACT</name>
<dbReference type="GO" id="GO:0006457">
    <property type="term" value="P:protein folding"/>
    <property type="evidence" value="ECO:0007669"/>
    <property type="project" value="InterPro"/>
</dbReference>
<evidence type="ECO:0000256" key="11">
    <source>
        <dbReference type="RuleBase" id="RU000639"/>
    </source>
</evidence>
<evidence type="ECO:0000256" key="5">
    <source>
        <dbReference type="ARBA" id="ARBA00023016"/>
    </source>
</evidence>
<dbReference type="GO" id="GO:0042803">
    <property type="term" value="F:protein homodimerization activity"/>
    <property type="evidence" value="ECO:0007669"/>
    <property type="project" value="InterPro"/>
</dbReference>
<evidence type="ECO:0000256" key="1">
    <source>
        <dbReference type="ARBA" id="ARBA00004496"/>
    </source>
</evidence>
<gene>
    <name evidence="10 13" type="primary">grpE</name>
    <name evidence="13" type="ORF">CO185_02425</name>
</gene>
<dbReference type="InterPro" id="IPR009012">
    <property type="entry name" value="GrpE_head"/>
</dbReference>
<sequence>MKKDNDDIVIEDDEDSVASTGFDKKLRERIKQAETKAKEYLDSWQRAQADFANLRRRDEEAKLDFIKFAKLSLLEELIPVLDSFNIALSHGHKDFEPLYNQFIGVLKSNGLEELSPLGETFSPHEHEAIGTMETEKEEENHKILEVLQKGYKLNGRVIRPAKVKVGEFINKK</sequence>
<comment type="caution">
    <text evidence="13">The sequence shown here is derived from an EMBL/GenBank/DDBJ whole genome shotgun (WGS) entry which is preliminary data.</text>
</comment>
<dbReference type="Pfam" id="PF01025">
    <property type="entry name" value="GrpE"/>
    <property type="match status" value="1"/>
</dbReference>
<dbReference type="CDD" id="cd00446">
    <property type="entry name" value="GrpE"/>
    <property type="match status" value="1"/>
</dbReference>
<dbReference type="InterPro" id="IPR013805">
    <property type="entry name" value="GrpE_CC"/>
</dbReference>
<evidence type="ECO:0000313" key="14">
    <source>
        <dbReference type="Proteomes" id="UP000230758"/>
    </source>
</evidence>
<keyword evidence="4 10" id="KW-0963">Cytoplasm</keyword>
<evidence type="ECO:0000256" key="10">
    <source>
        <dbReference type="HAMAP-Rule" id="MF_01151"/>
    </source>
</evidence>
<dbReference type="Gene3D" id="3.90.20.20">
    <property type="match status" value="1"/>
</dbReference>
<comment type="subcellular location">
    <subcellularLocation>
        <location evidence="1 10">Cytoplasm</location>
    </subcellularLocation>
</comment>
<dbReference type="EMBL" id="PFXF01000026">
    <property type="protein sequence ID" value="PJA32607.1"/>
    <property type="molecule type" value="Genomic_DNA"/>
</dbReference>
<accession>A0A2M7WRH6</accession>
<dbReference type="PANTHER" id="PTHR21237">
    <property type="entry name" value="GRPE PROTEIN"/>
    <property type="match status" value="1"/>
</dbReference>
<evidence type="ECO:0000256" key="2">
    <source>
        <dbReference type="ARBA" id="ARBA00009054"/>
    </source>
</evidence>
<dbReference type="GO" id="GO:0005737">
    <property type="term" value="C:cytoplasm"/>
    <property type="evidence" value="ECO:0007669"/>
    <property type="project" value="UniProtKB-SubCell"/>
</dbReference>
<dbReference type="InterPro" id="IPR000740">
    <property type="entry name" value="GrpE"/>
</dbReference>
<dbReference type="SUPFAM" id="SSF51064">
    <property type="entry name" value="Head domain of nucleotide exchange factor GrpE"/>
    <property type="match status" value="1"/>
</dbReference>
<dbReference type="PRINTS" id="PR00773">
    <property type="entry name" value="GRPEPROTEIN"/>
</dbReference>
<evidence type="ECO:0000256" key="4">
    <source>
        <dbReference type="ARBA" id="ARBA00022490"/>
    </source>
</evidence>
<evidence type="ECO:0000256" key="6">
    <source>
        <dbReference type="ARBA" id="ARBA00023186"/>
    </source>
</evidence>
<dbReference type="FunFam" id="2.30.22.10:FF:000001">
    <property type="entry name" value="Protein GrpE"/>
    <property type="match status" value="1"/>
</dbReference>
<dbReference type="Gene3D" id="2.30.22.10">
    <property type="entry name" value="Head domain of nucleotide exchange factor GrpE"/>
    <property type="match status" value="1"/>
</dbReference>
<evidence type="ECO:0000256" key="12">
    <source>
        <dbReference type="RuleBase" id="RU004478"/>
    </source>
</evidence>
<proteinExistence type="inferred from homology"/>
<dbReference type="Proteomes" id="UP000230758">
    <property type="component" value="Unassembled WGS sequence"/>
</dbReference>
<keyword evidence="6 10" id="KW-0143">Chaperone</keyword>
<dbReference type="SUPFAM" id="SSF58014">
    <property type="entry name" value="Coiled-coil domain of nucleotide exchange factor GrpE"/>
    <property type="match status" value="1"/>
</dbReference>
<comment type="function">
    <text evidence="7 10 11">Participates actively in the response to hyperosmotic and heat shock by preventing the aggregation of stress-denatured proteins, in association with DnaK and GrpE. It is the nucleotide exchange factor for DnaK and may function as a thermosensor. Unfolded proteins bind initially to DnaJ; upon interaction with the DnaJ-bound protein, DnaK hydrolyzes its bound ATP, resulting in the formation of a stable complex. GrpE releases ADP from DnaK; ATP binding to DnaK triggers the release of the substrate protein, thus completing the reaction cycle. Several rounds of ATP-dependent interactions between DnaJ, DnaK and GrpE are required for fully efficient folding.</text>
</comment>
<dbReference type="PANTHER" id="PTHR21237:SF23">
    <property type="entry name" value="GRPE PROTEIN HOMOLOG, MITOCHONDRIAL"/>
    <property type="match status" value="1"/>
</dbReference>
<evidence type="ECO:0000256" key="3">
    <source>
        <dbReference type="ARBA" id="ARBA00011738"/>
    </source>
</evidence>
<evidence type="ECO:0000256" key="8">
    <source>
        <dbReference type="ARBA" id="ARBA00072274"/>
    </source>
</evidence>